<sequence length="354" mass="41305">MSTPVSSPSRFTAATSLALSSLHIRLESLEKKHQWLLKQIKKKRTEQQNFLEQMRSVATEIHGRCTPCFQKMALLDDEIHQLFDEILTTRKLGKQTRKNIEQVYRSLQAAGIISVKLGLTEDDIPEDFFDIQEEEADCSDSFDENGDRDTESGYQQPQPDFGVGKTGESKKIRQTFLRLAEIFHPDKVTDSDIQMRHTEIMKEINKAYQEGDLARLLEIERLHQVEESFSFDCEDDLTRKCNKLEQHNEFLEVQYENLKNELRLAKNTNEGQIVSGYRKAVREKIDPIAQMVEQVESEIKVISSICEFVRDFRDKKITIKQFIQGPPILRQRHQEMVDNFFEEMFGEFEEIGIF</sequence>
<evidence type="ECO:0000313" key="4">
    <source>
        <dbReference type="Proteomes" id="UP000620559"/>
    </source>
</evidence>
<dbReference type="AlphaFoldDB" id="A0A8J7FE56"/>
<dbReference type="Proteomes" id="UP000620559">
    <property type="component" value="Unassembled WGS sequence"/>
</dbReference>
<evidence type="ECO:0000313" key="3">
    <source>
        <dbReference type="EMBL" id="MBE9212606.1"/>
    </source>
</evidence>
<dbReference type="SUPFAM" id="SSF46565">
    <property type="entry name" value="Chaperone J-domain"/>
    <property type="match status" value="1"/>
</dbReference>
<protein>
    <submittedName>
        <fullName evidence="3">J domain-containing protein</fullName>
    </submittedName>
</protein>
<evidence type="ECO:0000256" key="1">
    <source>
        <dbReference type="SAM" id="Coils"/>
    </source>
</evidence>
<dbReference type="Gene3D" id="1.10.287.110">
    <property type="entry name" value="DnaJ domain"/>
    <property type="match status" value="1"/>
</dbReference>
<feature type="coiled-coil region" evidence="1">
    <location>
        <begin position="234"/>
        <end position="268"/>
    </location>
</feature>
<accession>A0A8J7FE56</accession>
<keyword evidence="4" id="KW-1185">Reference proteome</keyword>
<name>A0A8J7FE56_9CYAN</name>
<feature type="region of interest" description="Disordered" evidence="2">
    <location>
        <begin position="139"/>
        <end position="167"/>
    </location>
</feature>
<dbReference type="EMBL" id="JADEWL010000016">
    <property type="protein sequence ID" value="MBE9212606.1"/>
    <property type="molecule type" value="Genomic_DNA"/>
</dbReference>
<comment type="caution">
    <text evidence="3">The sequence shown here is derived from an EMBL/GenBank/DDBJ whole genome shotgun (WGS) entry which is preliminary data.</text>
</comment>
<dbReference type="InterPro" id="IPR036869">
    <property type="entry name" value="J_dom_sf"/>
</dbReference>
<dbReference type="RefSeq" id="WP_193918718.1">
    <property type="nucleotide sequence ID" value="NZ_JADEWL010000016.1"/>
</dbReference>
<proteinExistence type="predicted"/>
<dbReference type="CDD" id="cd06257">
    <property type="entry name" value="DnaJ"/>
    <property type="match status" value="1"/>
</dbReference>
<organism evidence="3 4">
    <name type="scientific">Plectonema cf. radiosum LEGE 06105</name>
    <dbReference type="NCBI Taxonomy" id="945769"/>
    <lineage>
        <taxon>Bacteria</taxon>
        <taxon>Bacillati</taxon>
        <taxon>Cyanobacteriota</taxon>
        <taxon>Cyanophyceae</taxon>
        <taxon>Oscillatoriophycideae</taxon>
        <taxon>Oscillatoriales</taxon>
        <taxon>Microcoleaceae</taxon>
        <taxon>Plectonema</taxon>
    </lineage>
</organism>
<reference evidence="3" key="1">
    <citation type="submission" date="2020-10" db="EMBL/GenBank/DDBJ databases">
        <authorList>
            <person name="Castelo-Branco R."/>
            <person name="Eusebio N."/>
            <person name="Adriana R."/>
            <person name="Vieira A."/>
            <person name="Brugerolle De Fraissinette N."/>
            <person name="Rezende De Castro R."/>
            <person name="Schneider M.P."/>
            <person name="Vasconcelos V."/>
            <person name="Leao P.N."/>
        </authorList>
    </citation>
    <scope>NUCLEOTIDE SEQUENCE</scope>
    <source>
        <strain evidence="3">LEGE 06105</strain>
    </source>
</reference>
<keyword evidence="1" id="KW-0175">Coiled coil</keyword>
<evidence type="ECO:0000256" key="2">
    <source>
        <dbReference type="SAM" id="MobiDB-lite"/>
    </source>
</evidence>
<dbReference type="InterPro" id="IPR001623">
    <property type="entry name" value="DnaJ_domain"/>
</dbReference>
<gene>
    <name evidence="3" type="ORF">IQ247_07730</name>
</gene>